<dbReference type="PRINTS" id="PR00259">
    <property type="entry name" value="TMFOUR"/>
</dbReference>
<evidence type="ECO:0000256" key="4">
    <source>
        <dbReference type="ARBA" id="ARBA00022989"/>
    </source>
</evidence>
<dbReference type="GeneID" id="113799104"/>
<evidence type="ECO:0000256" key="2">
    <source>
        <dbReference type="ARBA" id="ARBA00006840"/>
    </source>
</evidence>
<dbReference type="Proteomes" id="UP000515146">
    <property type="component" value="Unplaced"/>
</dbReference>
<evidence type="ECO:0000256" key="1">
    <source>
        <dbReference type="ARBA" id="ARBA00004141"/>
    </source>
</evidence>
<feature type="transmembrane region" description="Helical" evidence="6">
    <location>
        <begin position="12"/>
        <end position="35"/>
    </location>
</feature>
<protein>
    <recommendedName>
        <fullName evidence="6">Tetraspanin</fullName>
    </recommendedName>
</protein>
<dbReference type="InterPro" id="IPR018499">
    <property type="entry name" value="Tetraspanin/Peripherin"/>
</dbReference>
<dbReference type="OMA" id="CCEISAM"/>
<dbReference type="Gene3D" id="1.10.1450.10">
    <property type="entry name" value="Tetraspanin"/>
    <property type="match status" value="1"/>
</dbReference>
<dbReference type="OrthoDB" id="6505042at2759"/>
<dbReference type="SUPFAM" id="SSF48652">
    <property type="entry name" value="Tetraspanin"/>
    <property type="match status" value="1"/>
</dbReference>
<evidence type="ECO:0000256" key="3">
    <source>
        <dbReference type="ARBA" id="ARBA00022692"/>
    </source>
</evidence>
<dbReference type="KEGG" id="dpte:113799104"/>
<dbReference type="PANTHER" id="PTHR19282">
    <property type="entry name" value="TETRASPANIN"/>
    <property type="match status" value="1"/>
</dbReference>
<evidence type="ECO:0000313" key="7">
    <source>
        <dbReference type="Proteomes" id="UP000515146"/>
    </source>
</evidence>
<gene>
    <name evidence="8" type="primary">LOC113799104</name>
</gene>
<keyword evidence="5 6" id="KW-0472">Membrane</keyword>
<keyword evidence="3 6" id="KW-0812">Transmembrane</keyword>
<organism evidence="7 8">
    <name type="scientific">Dermatophagoides pteronyssinus</name>
    <name type="common">European house dust mite</name>
    <dbReference type="NCBI Taxonomy" id="6956"/>
    <lineage>
        <taxon>Eukaryota</taxon>
        <taxon>Metazoa</taxon>
        <taxon>Ecdysozoa</taxon>
        <taxon>Arthropoda</taxon>
        <taxon>Chelicerata</taxon>
        <taxon>Arachnida</taxon>
        <taxon>Acari</taxon>
        <taxon>Acariformes</taxon>
        <taxon>Sarcoptiformes</taxon>
        <taxon>Astigmata</taxon>
        <taxon>Psoroptidia</taxon>
        <taxon>Analgoidea</taxon>
        <taxon>Pyroglyphidae</taxon>
        <taxon>Dermatophagoidinae</taxon>
        <taxon>Dermatophagoides</taxon>
    </lineage>
</organism>
<dbReference type="AlphaFoldDB" id="A0A6P6YL60"/>
<name>A0A6P6YL60_DERPT</name>
<dbReference type="RefSeq" id="XP_027205491.1">
    <property type="nucleotide sequence ID" value="XM_027349690.1"/>
</dbReference>
<reference evidence="8" key="1">
    <citation type="submission" date="2025-08" db="UniProtKB">
        <authorList>
            <consortium name="RefSeq"/>
        </authorList>
    </citation>
    <scope>IDENTIFICATION</scope>
    <source>
        <strain evidence="8">Airmid</strain>
    </source>
</reference>
<evidence type="ECO:0000313" key="8">
    <source>
        <dbReference type="RefSeq" id="XP_027205491.1"/>
    </source>
</evidence>
<dbReference type="InterPro" id="IPR000301">
    <property type="entry name" value="Tetraspanin_animals"/>
</dbReference>
<keyword evidence="4 6" id="KW-1133">Transmembrane helix</keyword>
<comment type="similarity">
    <text evidence="2 6">Belongs to the tetraspanin (TM4SF) family.</text>
</comment>
<feature type="transmembrane region" description="Helical" evidence="6">
    <location>
        <begin position="88"/>
        <end position="105"/>
    </location>
</feature>
<evidence type="ECO:0000256" key="6">
    <source>
        <dbReference type="RuleBase" id="RU361218"/>
    </source>
</evidence>
<accession>A0A6P6YL60</accession>
<dbReference type="Pfam" id="PF00335">
    <property type="entry name" value="Tetraspanin"/>
    <property type="match status" value="1"/>
</dbReference>
<comment type="subcellular location">
    <subcellularLocation>
        <location evidence="1 6">Membrane</location>
        <topology evidence="1 6">Multi-pass membrane protein</topology>
    </subcellularLocation>
</comment>
<dbReference type="CDD" id="cd03127">
    <property type="entry name" value="tetraspanin_LEL"/>
    <property type="match status" value="1"/>
</dbReference>
<keyword evidence="7" id="KW-1185">Reference proteome</keyword>
<dbReference type="InterPro" id="IPR008952">
    <property type="entry name" value="Tetraspanin_EC2_sf"/>
</dbReference>
<evidence type="ECO:0000256" key="5">
    <source>
        <dbReference type="ARBA" id="ARBA00023136"/>
    </source>
</evidence>
<dbReference type="GO" id="GO:0016020">
    <property type="term" value="C:membrane"/>
    <property type="evidence" value="ECO:0007669"/>
    <property type="project" value="UniProtKB-SubCell"/>
</dbReference>
<dbReference type="InParanoid" id="A0A6P6YL60"/>
<sequence length="229" mass="24503">MAQTCGSSIIKLALIIVNCVFLVLGGVVTYVGYHLTDLSNKADGAFNLADINFKSISWVILAVGIVIILIAALGFFGSCCEISAMLNLYGFLLIALIAAEIYVVVRSIKSNDNIDDKIKNGILKAINEMNNNTKTTVVLQEIQSKLKCCGWNGSQDYKDGVLASCCGKWNEGNDPNELCPAGARMEDGCKSKFENLTGYLGSSTATGIIAILVQLVLIFAACCLARDAR</sequence>
<dbReference type="PIRSF" id="PIRSF002419">
    <property type="entry name" value="Tetraspanin"/>
    <property type="match status" value="1"/>
</dbReference>
<feature type="transmembrane region" description="Helical" evidence="6">
    <location>
        <begin position="55"/>
        <end position="76"/>
    </location>
</feature>
<feature type="transmembrane region" description="Helical" evidence="6">
    <location>
        <begin position="205"/>
        <end position="225"/>
    </location>
</feature>
<proteinExistence type="inferred from homology"/>